<organism evidence="15 16">
    <name type="scientific">Trichobilharzia regenti</name>
    <name type="common">Nasal bird schistosome</name>
    <dbReference type="NCBI Taxonomy" id="157069"/>
    <lineage>
        <taxon>Eukaryota</taxon>
        <taxon>Metazoa</taxon>
        <taxon>Spiralia</taxon>
        <taxon>Lophotrochozoa</taxon>
        <taxon>Platyhelminthes</taxon>
        <taxon>Trematoda</taxon>
        <taxon>Digenea</taxon>
        <taxon>Strigeidida</taxon>
        <taxon>Schistosomatoidea</taxon>
        <taxon>Schistosomatidae</taxon>
        <taxon>Trichobilharzia</taxon>
    </lineage>
</organism>
<dbReference type="InterPro" id="IPR036867">
    <property type="entry name" value="R3H_dom_sf"/>
</dbReference>
<dbReference type="CDD" id="cd06008">
    <property type="entry name" value="NF-X1-zinc-finger"/>
    <property type="match status" value="6"/>
</dbReference>
<dbReference type="PROSITE" id="PS50016">
    <property type="entry name" value="ZF_PHD_2"/>
    <property type="match status" value="1"/>
</dbReference>
<dbReference type="GO" id="GO:0008270">
    <property type="term" value="F:zinc ion binding"/>
    <property type="evidence" value="ECO:0007669"/>
    <property type="project" value="UniProtKB-KW"/>
</dbReference>
<dbReference type="InterPro" id="IPR034078">
    <property type="entry name" value="NFX1_fam"/>
</dbReference>
<evidence type="ECO:0000256" key="8">
    <source>
        <dbReference type="ARBA" id="ARBA00023163"/>
    </source>
</evidence>
<dbReference type="InterPro" id="IPR001841">
    <property type="entry name" value="Znf_RING"/>
</dbReference>
<keyword evidence="6" id="KW-0862">Zinc</keyword>
<reference evidence="16" key="2">
    <citation type="submission" date="2023-11" db="UniProtKB">
        <authorList>
            <consortium name="WormBaseParasite"/>
        </authorList>
    </citation>
    <scope>IDENTIFICATION</scope>
</reference>
<dbReference type="PROSITE" id="PS50089">
    <property type="entry name" value="ZF_RING_2"/>
    <property type="match status" value="1"/>
</dbReference>
<dbReference type="PANTHER" id="PTHR12360">
    <property type="entry name" value="NUCLEAR TRANSCRIPTION FACTOR, X-BOX BINDING 1 NFX1"/>
    <property type="match status" value="1"/>
</dbReference>
<comment type="subcellular location">
    <subcellularLocation>
        <location evidence="1">Nucleus</location>
    </subcellularLocation>
</comment>
<evidence type="ECO:0000313" key="15">
    <source>
        <dbReference type="Proteomes" id="UP000050795"/>
    </source>
</evidence>
<evidence type="ECO:0000256" key="5">
    <source>
        <dbReference type="ARBA" id="ARBA00022771"/>
    </source>
</evidence>
<dbReference type="WBParaSite" id="TREG1_102060.1">
    <property type="protein sequence ID" value="TREG1_102060.1"/>
    <property type="gene ID" value="TREG1_102060"/>
</dbReference>
<dbReference type="PROSITE" id="PS51061">
    <property type="entry name" value="R3H"/>
    <property type="match status" value="1"/>
</dbReference>
<dbReference type="SUPFAM" id="SSF82708">
    <property type="entry name" value="R3H domain"/>
    <property type="match status" value="1"/>
</dbReference>
<keyword evidence="4" id="KW-0677">Repeat</keyword>
<feature type="domain" description="RING-type" evidence="13">
    <location>
        <begin position="166"/>
        <end position="219"/>
    </location>
</feature>
<evidence type="ECO:0000256" key="1">
    <source>
        <dbReference type="ARBA" id="ARBA00004123"/>
    </source>
</evidence>
<dbReference type="Gene3D" id="3.30.1370.50">
    <property type="entry name" value="R3H-like domain"/>
    <property type="match status" value="1"/>
</dbReference>
<keyword evidence="15" id="KW-1185">Reference proteome</keyword>
<evidence type="ECO:0000259" key="12">
    <source>
        <dbReference type="PROSITE" id="PS50016"/>
    </source>
</evidence>
<evidence type="ECO:0000256" key="4">
    <source>
        <dbReference type="ARBA" id="ARBA00022737"/>
    </source>
</evidence>
<dbReference type="InterPro" id="IPR001374">
    <property type="entry name" value="R3H_dom"/>
</dbReference>
<dbReference type="Pfam" id="PF01422">
    <property type="entry name" value="zf-NF-X1"/>
    <property type="match status" value="7"/>
</dbReference>
<dbReference type="Proteomes" id="UP000050795">
    <property type="component" value="Unassembled WGS sequence"/>
</dbReference>
<evidence type="ECO:0000256" key="9">
    <source>
        <dbReference type="ARBA" id="ARBA00023242"/>
    </source>
</evidence>
<evidence type="ECO:0008006" key="17">
    <source>
        <dbReference type="Google" id="ProtNLM"/>
    </source>
</evidence>
<dbReference type="Pfam" id="PF01424">
    <property type="entry name" value="R3H"/>
    <property type="match status" value="1"/>
</dbReference>
<dbReference type="InterPro" id="IPR000967">
    <property type="entry name" value="Znf_NFX1"/>
</dbReference>
<keyword evidence="8" id="KW-0804">Transcription</keyword>
<evidence type="ECO:0000259" key="13">
    <source>
        <dbReference type="PROSITE" id="PS50089"/>
    </source>
</evidence>
<feature type="domain" description="PHD-type" evidence="12">
    <location>
        <begin position="163"/>
        <end position="221"/>
    </location>
</feature>
<keyword evidence="5 10" id="KW-0863">Zinc-finger</keyword>
<dbReference type="GO" id="GO:0000981">
    <property type="term" value="F:DNA-binding transcription factor activity, RNA polymerase II-specific"/>
    <property type="evidence" value="ECO:0007669"/>
    <property type="project" value="TreeGrafter"/>
</dbReference>
<name>A0AA85IS84_TRIRE</name>
<keyword evidence="9" id="KW-0539">Nucleus</keyword>
<reference evidence="15" key="1">
    <citation type="submission" date="2022-06" db="EMBL/GenBank/DDBJ databases">
        <authorList>
            <person name="Berger JAMES D."/>
            <person name="Berger JAMES D."/>
        </authorList>
    </citation>
    <scope>NUCLEOTIDE SEQUENCE [LARGE SCALE GENOMIC DNA]</scope>
</reference>
<accession>A0AA85IS84</accession>
<evidence type="ECO:0000256" key="6">
    <source>
        <dbReference type="ARBA" id="ARBA00022833"/>
    </source>
</evidence>
<keyword evidence="3" id="KW-0479">Metal-binding</keyword>
<evidence type="ECO:0000256" key="10">
    <source>
        <dbReference type="PROSITE-ProRule" id="PRU00175"/>
    </source>
</evidence>
<feature type="compositionally biased region" description="Polar residues" evidence="11">
    <location>
        <begin position="74"/>
        <end position="94"/>
    </location>
</feature>
<evidence type="ECO:0000256" key="11">
    <source>
        <dbReference type="SAM" id="MobiDB-lite"/>
    </source>
</evidence>
<protein>
    <recommendedName>
        <fullName evidence="17">R3H domain-containing protein</fullName>
    </recommendedName>
</protein>
<comment type="similarity">
    <text evidence="2">Belongs to the NFX1 family.</text>
</comment>
<feature type="compositionally biased region" description="Polar residues" evidence="11">
    <location>
        <begin position="34"/>
        <end position="46"/>
    </location>
</feature>
<dbReference type="PANTHER" id="PTHR12360:SF12">
    <property type="entry name" value="TRANSCRIPTIONAL REPRESSOR NF-X1"/>
    <property type="match status" value="1"/>
</dbReference>
<evidence type="ECO:0000256" key="7">
    <source>
        <dbReference type="ARBA" id="ARBA00023015"/>
    </source>
</evidence>
<feature type="compositionally biased region" description="Polar residues" evidence="11">
    <location>
        <begin position="1"/>
        <end position="15"/>
    </location>
</feature>
<dbReference type="InterPro" id="IPR019787">
    <property type="entry name" value="Znf_PHD-finger"/>
</dbReference>
<evidence type="ECO:0000313" key="16">
    <source>
        <dbReference type="WBParaSite" id="TREG1_102060.1"/>
    </source>
</evidence>
<dbReference type="GO" id="GO:0000122">
    <property type="term" value="P:negative regulation of transcription by RNA polymerase II"/>
    <property type="evidence" value="ECO:0007669"/>
    <property type="project" value="TreeGrafter"/>
</dbReference>
<evidence type="ECO:0000256" key="3">
    <source>
        <dbReference type="ARBA" id="ARBA00022723"/>
    </source>
</evidence>
<feature type="region of interest" description="Disordered" evidence="11">
    <location>
        <begin position="60"/>
        <end position="104"/>
    </location>
</feature>
<dbReference type="GO" id="GO:0005634">
    <property type="term" value="C:nucleus"/>
    <property type="evidence" value="ECO:0007669"/>
    <property type="project" value="UniProtKB-SubCell"/>
</dbReference>
<proteinExistence type="inferred from homology"/>
<evidence type="ECO:0000256" key="2">
    <source>
        <dbReference type="ARBA" id="ARBA00007269"/>
    </source>
</evidence>
<keyword evidence="7" id="KW-0805">Transcription regulation</keyword>
<feature type="domain" description="R3H" evidence="14">
    <location>
        <begin position="939"/>
        <end position="1015"/>
    </location>
</feature>
<dbReference type="SUPFAM" id="SSF57850">
    <property type="entry name" value="RING/U-box"/>
    <property type="match status" value="1"/>
</dbReference>
<evidence type="ECO:0000259" key="14">
    <source>
        <dbReference type="PROSITE" id="PS51061"/>
    </source>
</evidence>
<feature type="compositionally biased region" description="Low complexity" evidence="11">
    <location>
        <begin position="16"/>
        <end position="26"/>
    </location>
</feature>
<dbReference type="AlphaFoldDB" id="A0AA85IS84"/>
<dbReference type="SMART" id="SM00438">
    <property type="entry name" value="ZnF_NFX"/>
    <property type="match status" value="9"/>
</dbReference>
<sequence>MNYDNRNNEQLPSSNRFNSRTGGTFRRGSRYSVGLSTGNNMNTRPSVNYYNNRSDYYNRYRTNGRRGRPFRTNSRCISNRGSSTSFVGDSNSRSHPVAESVPQSTTSIDHFEGSVFPAHDGSSDSDNSSSITKISISAPMLPTGTKFQDNLRNNLIDGLRNSTYECMICISKIRIKDSVWSCATCYHIYHLSCIKSWAKSQVNSAVSTPTPCWHCPSCQTDYETPFYLLFYQCFCGRTRNPEFHPARNTVPHGCDQLCNKVKRLLSAHNLPSNSVADYRCPHRCTELCHPGPCPPCLHSVTLSCPCGKFQRSGICGDPSPPPCGQICGRQLPSSLCAAGVHVCLERCHYGPCSPCRWKIQTTCFCGQVERKLMCNSREAKQCIFSHEDLEILRAAAVELQKSMDFTKLTDMMKRSCIPLGDDIIDNDSSVTEQWVDVQVFPPDALLAKLGSTFSCHQPCNSLLNCNFHKCTNYCHSGKCPPCLLDPKWCLNCPCGKTPLSKLVSSGSLYGDRKSCTDPLPTCPNVCERRQLLCDHPCPEYCHVGSCPPCKLSISLKCRCGHTSKTLTCDEFSKLTETQDGISEFTCERMCKKRLTCGRHKCKAKCCNDTVHSCSEVCGHRLSCQIHYCEEQCHSGPCNSCWRGVIYSELVCRCGYTVLHPPQPCGTTGPECNQPCNRMHNCDHPVRHTCHNEPTCPPCTILVTKDCPGDSCCLVHDFSITPGHGIKFNVPCFQEIQSCGRTCNKPLPGCSHSCQRKCHAGPCLDSTDSSALCTQLCQKPRPGCGHPCGLPCHEVDKLSCMEAANNCSSKTQLLCSALVDVVCPCGKRKESQYCHEVYTKQFLLFEHKQSVSEESTIIRPLHANDSSMKSIPLLACNDQCIDHPKSDVTGRYADTSTWKRGFVNNCDIVPSNSEQDAPFDPPDYPQHLKEFALRNLVFVENIEKQLKSMVLEFLKSNVEEVTWKNRTDHPRVVNHYFPPMNKKKRRFICDIVEFYGMEASVCGIDPNRHVMVIARRGYSKLPGGAIDNRGSLINTLKREYAGTIKFPDKQKTLDKNATRECHILPNSNISTISYAQILSGKHSE</sequence>
<feature type="region of interest" description="Disordered" evidence="11">
    <location>
        <begin position="1"/>
        <end position="46"/>
    </location>
</feature>
<dbReference type="GO" id="GO:0000977">
    <property type="term" value="F:RNA polymerase II transcription regulatory region sequence-specific DNA binding"/>
    <property type="evidence" value="ECO:0007669"/>
    <property type="project" value="TreeGrafter"/>
</dbReference>